<dbReference type="Proteomes" id="UP000268623">
    <property type="component" value="Unassembled WGS sequence"/>
</dbReference>
<accession>A0A3M9XLR8</accession>
<organism evidence="2 3">
    <name type="scientific">Methylocystis hirsuta</name>
    <dbReference type="NCBI Taxonomy" id="369798"/>
    <lineage>
        <taxon>Bacteria</taxon>
        <taxon>Pseudomonadati</taxon>
        <taxon>Pseudomonadota</taxon>
        <taxon>Alphaproteobacteria</taxon>
        <taxon>Hyphomicrobiales</taxon>
        <taxon>Methylocystaceae</taxon>
        <taxon>Methylocystis</taxon>
    </lineage>
</organism>
<sequence>MSHQGAAKFAAALAPNVARRRRHVLMTRDGESCAASSRSEKGRGLNYSKRQSHARLAVTGASRGIGGGAEPQWGEISERLQNEVGGASQDNHAWGDGRLAEADAS</sequence>
<comment type="caution">
    <text evidence="2">The sequence shown here is derived from an EMBL/GenBank/DDBJ whole genome shotgun (WGS) entry which is preliminary data.</text>
</comment>
<protein>
    <submittedName>
        <fullName evidence="2">Uncharacterized protein</fullName>
    </submittedName>
</protein>
<evidence type="ECO:0000256" key="1">
    <source>
        <dbReference type="SAM" id="MobiDB-lite"/>
    </source>
</evidence>
<proteinExistence type="predicted"/>
<name>A0A3M9XLR8_9HYPH</name>
<dbReference type="AlphaFoldDB" id="A0A3M9XLR8"/>
<feature type="compositionally biased region" description="Basic and acidic residues" evidence="1">
    <location>
        <begin position="93"/>
        <end position="105"/>
    </location>
</feature>
<reference evidence="2 3" key="1">
    <citation type="submission" date="2018-08" db="EMBL/GenBank/DDBJ databases">
        <title>Genome sequence of Methylocystis hirsuta CSC1, a methanotroph able to accumulate PHAs.</title>
        <authorList>
            <person name="Bordel S."/>
            <person name="Rodriguez E."/>
            <person name="Gancedo J."/>
            <person name="Munoz R."/>
        </authorList>
    </citation>
    <scope>NUCLEOTIDE SEQUENCE [LARGE SCALE GENOMIC DNA]</scope>
    <source>
        <strain evidence="2 3">CSC1</strain>
    </source>
</reference>
<gene>
    <name evidence="2" type="ORF">D1O30_06070</name>
</gene>
<dbReference type="EMBL" id="QWDD01000001">
    <property type="protein sequence ID" value="RNJ49227.1"/>
    <property type="molecule type" value="Genomic_DNA"/>
</dbReference>
<evidence type="ECO:0000313" key="2">
    <source>
        <dbReference type="EMBL" id="RNJ49227.1"/>
    </source>
</evidence>
<evidence type="ECO:0000313" key="3">
    <source>
        <dbReference type="Proteomes" id="UP000268623"/>
    </source>
</evidence>
<keyword evidence="3" id="KW-1185">Reference proteome</keyword>
<feature type="region of interest" description="Disordered" evidence="1">
    <location>
        <begin position="25"/>
        <end position="105"/>
    </location>
</feature>